<feature type="domain" description="C-type lectin" evidence="12">
    <location>
        <begin position="296"/>
        <end position="399"/>
    </location>
</feature>
<dbReference type="InterPro" id="IPR016186">
    <property type="entry name" value="C-type_lectin-like/link_sf"/>
</dbReference>
<evidence type="ECO:0000256" key="3">
    <source>
        <dbReference type="ARBA" id="ARBA00022801"/>
    </source>
</evidence>
<dbReference type="InterPro" id="IPR024079">
    <property type="entry name" value="MetalloPept_cat_dom_sf"/>
</dbReference>
<protein>
    <recommendedName>
        <fullName evidence="11">Endoglucanase</fullName>
        <ecNumber evidence="11">3.2.1.4</ecNumber>
    </recommendedName>
</protein>
<sequence>MTRLLARQFALGLGMGYDNSSCVDPGILSDVNKLHFSECNRDAASAYLSSIDGSCFENNPDPASFINNLPLATELDKLNYDCYVEYADHATHFSEEACPWHRTYDTFTCQLWCLKRNRIHLGTVCENTGRLPSYSAPTCGNNQLCDSQQSCYCPSGEDCTNSGDAAGREDVGQYISVDVASFQNAESECTAHGGAIADIRNSSIESGIVNDVATPDTTNDLFYFATRRESSTGQQWFSQGAVPGYLNWNAGEPDTDENECLVLSRTNGFKMTDNSCSPASAIGAICEIYKDKPLFHWVAPSTYAYVGADGNCQNYGGRLAKLATSGVQTRVADVFAALTVLPSTNKVFFDAQLDGTLWKYTDGHELRYSDTNWRSGEPDNLKSCAVVKITDNKWQSDDCTLYYGRFHICEFDCIPGASSWCHNGDIVVNENALTCECVCDAGWEGPFCLQPIVPPPMYYKAVSVTEEFYDAKQICSDLGGGLATVQSPGMLQNVGDVATDNELVNDVWVGLFEKDGIWMSDDSTPQSGFTTWKNEHPKDKECGAIKFDTTWQMFGVTCTFKKEYICEFRCDQGSSWCIHGSIVNDTVGCHCECDYTWSGEFCTVRTDTMLSLTVAGKYDTVKADCESHQGRLALINSAADQQRVADYLQTASPPDNRIYFGLTKAGESGLWLNEYGNQLFFNFKNTPNIYTETCVTIREDFAYEWKSIPCNWAGGRIGLCEFDCTSTAWCPPSKGTVVSVGSTCYCDCKPGFSGQFCDDLIVPNALWEMVQDVREEGYVPENRCHYLGSVQRQCRSQDDVSGRIALSVCGEKTHSGTILLEDGTRYVIQAEEAPKGKLQGKYRMFENQQDRRLKKAAVFTDDDTGKIPAPPQISYASVQEVIDAAVKTAKLRQVEFPSETLIHLEVAVTVDYELYQKYGEESTDFALSIINHVQFVFGHQSLTDYGIFIMIEVVKVEIFKSPVLEREREESQWSDIATLFNMFCNVVEPTFYSDDPLSRQHYDVAILIADRDSVIDTGKGDALASFQSCNGDRCAVLLYSTDSDFEHPRSLLSHLLGLTLGMYYDDEDENCGAPSKEDLNAIMVAPDITEFTECNRNSLLRYISQPGIDCFDDTRHTKDAIYEDGVCNEACKNAFQNSETHSSERCCKWRNPMITGMCSISCEVIDLYGEVSCQSISLHDDDIPCGHGKYYKTFLKVVHERYTSWSEAADVCTGMGGKMLQIWFQETQVSVENILKSTTSYDKFFVGITRDVTVSGQWVEPNGYTVTNFHWYPGEPNENDLGCAVISRHHNYLWIDHTCDGGAGYICEFACTDPVWCVKGTIEYIGDSCKCVCNEGYKGDFCDEFVTSLSPIYSEYAAQSYADAKTQCQQINGRLPGACSQSSYDFFTSYIATLSATPTDEFYIDVTKDGGIWRGCNSKATQFANWDSNEPLASNSCAAVSQITPYEWYSTNCTESHRFVCELPCEKTSEKWCHHGEVVPDGNTCRCECWDGVLGAQCTEYDYNDALYKLILFYEAQESGVRAPGNRITWMNDSFLYDTTMDGTGDLTGGWFDAGDYAKFSFSLTATLPMLAWGVLEFKDAYNITGELNNIYRTLKVATDFILKLHTDEYEFYAYVGDITIEHRTWGRPDDIMAAYGSQLRTGDPINVTNPGSDLAGNVAASLASCYLVFKDIDPTYADTLLEHAITMFEFATNESHQGIYSENTNIENFQSSSYYDELVSGAIWMYKATNDSVYLDKAETLYTRYGLDYVAEYCGWSSCLTATQLLLYLETGNTTYLDRVESSFTNWLPNGTIRYTPGGLAWKSSNNPVRAIGRWAFMALVAGKHNINRDELYYWARSQVNYVLGDSGRSFVSGFGPNPLVSIHHRAGSCPDPPAPCDKAWRDGPQPNGQPLKGAVSGGPDNMDHIFDSRNNYMQTEPSITATGFVSSIAGMLYFRDVLEYTDPLTA</sequence>
<feature type="domain" description="Peptidase M12B" evidence="13">
    <location>
        <begin position="902"/>
        <end position="1115"/>
    </location>
</feature>
<evidence type="ECO:0000256" key="5">
    <source>
        <dbReference type="ARBA" id="ARBA00023157"/>
    </source>
</evidence>
<dbReference type="InterPro" id="IPR016187">
    <property type="entry name" value="CTDL_fold"/>
</dbReference>
<dbReference type="InterPro" id="IPR001590">
    <property type="entry name" value="Peptidase_M12B"/>
</dbReference>
<dbReference type="PANTHER" id="PTHR22298">
    <property type="entry name" value="ENDO-1,4-BETA-GLUCANASE"/>
    <property type="match status" value="1"/>
</dbReference>
<name>A0ABM0LWN6_SACKO</name>
<proteinExistence type="inferred from homology"/>
<feature type="domain" description="C-type lectin" evidence="12">
    <location>
        <begin position="181"/>
        <end position="277"/>
    </location>
</feature>
<keyword evidence="3 10" id="KW-0378">Hydrolase</keyword>
<evidence type="ECO:0000256" key="4">
    <source>
        <dbReference type="ARBA" id="ARBA00023001"/>
    </source>
</evidence>
<dbReference type="InterPro" id="IPR001304">
    <property type="entry name" value="C-type_lectin-like"/>
</dbReference>
<dbReference type="Pfam" id="PF00759">
    <property type="entry name" value="Glyco_hydro_9"/>
    <property type="match status" value="1"/>
</dbReference>
<dbReference type="PROSITE" id="PS00615">
    <property type="entry name" value="C_TYPE_LECTIN_1"/>
    <property type="match status" value="2"/>
</dbReference>
<feature type="domain" description="C-type lectin" evidence="12">
    <location>
        <begin position="459"/>
        <end position="567"/>
    </location>
</feature>
<evidence type="ECO:0000256" key="10">
    <source>
        <dbReference type="PROSITE-ProRule" id="PRU10059"/>
    </source>
</evidence>
<evidence type="ECO:0000256" key="9">
    <source>
        <dbReference type="PROSITE-ProRule" id="PRU00276"/>
    </source>
</evidence>
<comment type="caution">
    <text evidence="9">Lacks conserved residue(s) required for the propagation of feature annotation.</text>
</comment>
<keyword evidence="8 10" id="KW-0624">Polysaccharide degradation</keyword>
<dbReference type="SMART" id="SM00034">
    <property type="entry name" value="CLECT"/>
    <property type="match status" value="6"/>
</dbReference>
<keyword evidence="5" id="KW-1015">Disulfide bond</keyword>
<evidence type="ECO:0000256" key="7">
    <source>
        <dbReference type="ARBA" id="ARBA00023295"/>
    </source>
</evidence>
<evidence type="ECO:0000259" key="13">
    <source>
        <dbReference type="PROSITE" id="PS50215"/>
    </source>
</evidence>
<evidence type="ECO:0000256" key="6">
    <source>
        <dbReference type="ARBA" id="ARBA00023277"/>
    </source>
</evidence>
<dbReference type="SMART" id="SM00181">
    <property type="entry name" value="EGF"/>
    <property type="match status" value="5"/>
</dbReference>
<dbReference type="Pfam" id="PF01421">
    <property type="entry name" value="Reprolysin"/>
    <property type="match status" value="1"/>
</dbReference>
<evidence type="ECO:0000256" key="2">
    <source>
        <dbReference type="ARBA" id="ARBA00007072"/>
    </source>
</evidence>
<comment type="similarity">
    <text evidence="2 10 11">Belongs to the glycosyl hydrolase 9 (cellulase E) family.</text>
</comment>
<dbReference type="GeneID" id="102803034"/>
<dbReference type="InterPro" id="IPR018221">
    <property type="entry name" value="Glyco_hydro_9_His_AS"/>
</dbReference>
<evidence type="ECO:0000313" key="15">
    <source>
        <dbReference type="RefSeq" id="XP_006812177.1"/>
    </source>
</evidence>
<dbReference type="Proteomes" id="UP000694865">
    <property type="component" value="Unplaced"/>
</dbReference>
<accession>A0ABM0LWN6</accession>
<evidence type="ECO:0000256" key="8">
    <source>
        <dbReference type="ARBA" id="ARBA00023326"/>
    </source>
</evidence>
<keyword evidence="7 10" id="KW-0326">Glycosidase</keyword>
<organism evidence="14 15">
    <name type="scientific">Saccoglossus kowalevskii</name>
    <name type="common">Acorn worm</name>
    <dbReference type="NCBI Taxonomy" id="10224"/>
    <lineage>
        <taxon>Eukaryota</taxon>
        <taxon>Metazoa</taxon>
        <taxon>Hemichordata</taxon>
        <taxon>Enteropneusta</taxon>
        <taxon>Harrimaniidae</taxon>
        <taxon>Saccoglossus</taxon>
    </lineage>
</organism>
<dbReference type="PROSITE" id="PS50215">
    <property type="entry name" value="ADAM_MEPRO"/>
    <property type="match status" value="2"/>
</dbReference>
<dbReference type="InterPro" id="IPR008928">
    <property type="entry name" value="6-hairpin_glycosidase_sf"/>
</dbReference>
<dbReference type="SUPFAM" id="SSF55486">
    <property type="entry name" value="Metalloproteases ('zincins'), catalytic domain"/>
    <property type="match status" value="1"/>
</dbReference>
<keyword evidence="14" id="KW-1185">Reference proteome</keyword>
<dbReference type="PROSITE" id="PS50041">
    <property type="entry name" value="C_TYPE_LECTIN_2"/>
    <property type="match status" value="5"/>
</dbReference>
<feature type="domain" description="Peptidase M12B" evidence="13">
    <location>
        <begin position="1"/>
        <end position="60"/>
    </location>
</feature>
<feature type="domain" description="C-type lectin" evidence="12">
    <location>
        <begin position="1338"/>
        <end position="1462"/>
    </location>
</feature>
<dbReference type="Pfam" id="PF00059">
    <property type="entry name" value="Lectin_C"/>
    <property type="match status" value="5"/>
</dbReference>
<dbReference type="InterPro" id="IPR001701">
    <property type="entry name" value="Glyco_hydro_9"/>
</dbReference>
<evidence type="ECO:0000256" key="11">
    <source>
        <dbReference type="RuleBase" id="RU361166"/>
    </source>
</evidence>
<dbReference type="InterPro" id="IPR018378">
    <property type="entry name" value="C-type_lectin_CS"/>
</dbReference>
<comment type="catalytic activity">
    <reaction evidence="1 11">
        <text>Endohydrolysis of (1-&gt;4)-beta-D-glucosidic linkages in cellulose, lichenin and cereal beta-D-glucans.</text>
        <dbReference type="EC" id="3.2.1.4"/>
    </reaction>
</comment>
<reference evidence="15" key="1">
    <citation type="submission" date="2025-08" db="UniProtKB">
        <authorList>
            <consortium name="RefSeq"/>
        </authorList>
    </citation>
    <scope>IDENTIFICATION</scope>
    <source>
        <tissue evidence="15">Testes</tissue>
    </source>
</reference>
<feature type="active site" evidence="10">
    <location>
        <position position="1865"/>
    </location>
</feature>
<feature type="domain" description="C-type lectin" evidence="12">
    <location>
        <begin position="1191"/>
        <end position="1308"/>
    </location>
</feature>
<evidence type="ECO:0000259" key="12">
    <source>
        <dbReference type="PROSITE" id="PS50041"/>
    </source>
</evidence>
<evidence type="ECO:0000313" key="14">
    <source>
        <dbReference type="Proteomes" id="UP000694865"/>
    </source>
</evidence>
<gene>
    <name evidence="15" type="primary">LOC102803034</name>
</gene>
<keyword evidence="6 10" id="KW-0119">Carbohydrate metabolism</keyword>
<dbReference type="RefSeq" id="XP_006812177.1">
    <property type="nucleotide sequence ID" value="XM_006812114.1"/>
</dbReference>
<dbReference type="EC" id="3.2.1.4" evidence="11"/>
<dbReference type="Gene3D" id="3.10.100.10">
    <property type="entry name" value="Mannose-Binding Protein A, subunit A"/>
    <property type="match status" value="6"/>
</dbReference>
<keyword evidence="4 11" id="KW-0136">Cellulose degradation</keyword>
<evidence type="ECO:0000256" key="1">
    <source>
        <dbReference type="ARBA" id="ARBA00000966"/>
    </source>
</evidence>
<dbReference type="InterPro" id="IPR000742">
    <property type="entry name" value="EGF"/>
</dbReference>
<dbReference type="CDD" id="cd00037">
    <property type="entry name" value="CLECT"/>
    <property type="match status" value="5"/>
</dbReference>
<dbReference type="SUPFAM" id="SSF56436">
    <property type="entry name" value="C-type lectin-like"/>
    <property type="match status" value="6"/>
</dbReference>
<dbReference type="InterPro" id="IPR012341">
    <property type="entry name" value="6hp_glycosidase-like_sf"/>
</dbReference>
<dbReference type="SUPFAM" id="SSF48208">
    <property type="entry name" value="Six-hairpin glycosidases"/>
    <property type="match status" value="1"/>
</dbReference>
<dbReference type="Gene3D" id="1.50.10.10">
    <property type="match status" value="1"/>
</dbReference>
<dbReference type="Gene3D" id="3.40.390.10">
    <property type="entry name" value="Collagenase (Catalytic Domain)"/>
    <property type="match status" value="1"/>
</dbReference>
<dbReference type="PROSITE" id="PS00592">
    <property type="entry name" value="GH9_2"/>
    <property type="match status" value="1"/>
</dbReference>